<gene>
    <name evidence="2" type="ORF">Prudu_016324</name>
</gene>
<feature type="compositionally biased region" description="Low complexity" evidence="1">
    <location>
        <begin position="25"/>
        <end position="38"/>
    </location>
</feature>
<reference evidence="2" key="1">
    <citation type="journal article" date="2019" name="Science">
        <title>Mutation of a bHLH transcription factor allowed almond domestication.</title>
        <authorList>
            <person name="Sanchez-Perez R."/>
            <person name="Pavan S."/>
            <person name="Mazzeo R."/>
            <person name="Moldovan C."/>
            <person name="Aiese Cigliano R."/>
            <person name="Del Cueto J."/>
            <person name="Ricciardi F."/>
            <person name="Lotti C."/>
            <person name="Ricciardi L."/>
            <person name="Dicenta F."/>
            <person name="Lopez-Marques R.L."/>
            <person name="Lindberg Moller B."/>
        </authorList>
    </citation>
    <scope>NUCLEOTIDE SEQUENCE</scope>
</reference>
<feature type="non-terminal residue" evidence="2">
    <location>
        <position position="227"/>
    </location>
</feature>
<dbReference type="EMBL" id="AP019302">
    <property type="protein sequence ID" value="BBH05044.1"/>
    <property type="molecule type" value="Genomic_DNA"/>
</dbReference>
<evidence type="ECO:0000313" key="2">
    <source>
        <dbReference type="EMBL" id="BBH05044.1"/>
    </source>
</evidence>
<protein>
    <submittedName>
        <fullName evidence="2">Cellulose synthase-like B4</fullName>
    </submittedName>
</protein>
<organism evidence="2">
    <name type="scientific">Prunus dulcis</name>
    <name type="common">Almond</name>
    <name type="synonym">Amygdalus dulcis</name>
    <dbReference type="NCBI Taxonomy" id="3755"/>
    <lineage>
        <taxon>Eukaryota</taxon>
        <taxon>Viridiplantae</taxon>
        <taxon>Streptophyta</taxon>
        <taxon>Embryophyta</taxon>
        <taxon>Tracheophyta</taxon>
        <taxon>Spermatophyta</taxon>
        <taxon>Magnoliopsida</taxon>
        <taxon>eudicotyledons</taxon>
        <taxon>Gunneridae</taxon>
        <taxon>Pentapetalae</taxon>
        <taxon>rosids</taxon>
        <taxon>fabids</taxon>
        <taxon>Rosales</taxon>
        <taxon>Rosaceae</taxon>
        <taxon>Amygdaloideae</taxon>
        <taxon>Amygdaleae</taxon>
        <taxon>Prunus</taxon>
    </lineage>
</organism>
<dbReference type="AlphaFoldDB" id="A0A4Y1RLB9"/>
<evidence type="ECO:0000256" key="1">
    <source>
        <dbReference type="SAM" id="MobiDB-lite"/>
    </source>
</evidence>
<name>A0A4Y1RLB9_PRUDU</name>
<feature type="region of interest" description="Disordered" evidence="1">
    <location>
        <begin position="1"/>
        <end position="48"/>
    </location>
</feature>
<sequence>RPFDFQAAARPPQAEPISAVGTYESASVSPSQPDQSPPRGRPDLAGKSCFPTEVRSKLPELPARNSPSFLHQIDRVVEVHRIHHRATLSLRASKSGRGKKVIFARHLPGVGHAQDLARIPNLRLSSLLELLLEHLHTPKGKSKAKTRQVIDDLSKPMQDLRSDLLMLVEPTSCLVLLLCTGANCWARPLHARSKEVRWKCPYDTTKVTKSTISTSPARFKILVAVFS</sequence>
<proteinExistence type="predicted"/>
<accession>A0A4Y1RLB9</accession>
<feature type="non-terminal residue" evidence="2">
    <location>
        <position position="1"/>
    </location>
</feature>